<dbReference type="EMBL" id="BAABLX010000022">
    <property type="protein sequence ID" value="GAA4944116.1"/>
    <property type="molecule type" value="Genomic_DNA"/>
</dbReference>
<evidence type="ECO:0000313" key="3">
    <source>
        <dbReference type="Proteomes" id="UP001409585"/>
    </source>
</evidence>
<proteinExistence type="predicted"/>
<sequence>MSKEPSFEEKEVDLRKSLVETAERAIALRNKDREFHGVEREFNYHQAQMIVDYERTKDIKHPRDLGNARETLLRSFLTDSGYLPKKYAVSDLSVRVASETGHISNEIDIAIYDSEELITLMKRQDVYEVYPIESVYGVIQVKSNLTKKELKSGFKNLESFKKLKDSSNNPNNKFALLFAYCSDMKWEDIVKEIKEFSKENPKSVYPNAIFILDLGFFIFGEEDGSRAITNVDIQSLQKVSLRGFPDRQQLNLYQFQTILLELLRSANVSPANLGSYFRLPLVTEEASYQFTLGSFAEVEKCEKHGDYAKKIPAESLEIIVNWCLKSEPINWVKATNIAYNLPEDEEAYKRQPQVVYIYNPDGLDLPDILTYELKDDEGNVMATPLAYDMIETNQMNIWIPYYYSVKESLISGCIKCEKEKIKKAK</sequence>
<protein>
    <recommendedName>
        <fullName evidence="1">DUF6602 domain-containing protein</fullName>
    </recommendedName>
</protein>
<feature type="domain" description="DUF6602" evidence="1">
    <location>
        <begin position="56"/>
        <end position="163"/>
    </location>
</feature>
<dbReference type="Pfam" id="PF20247">
    <property type="entry name" value="DUF6602"/>
    <property type="match status" value="1"/>
</dbReference>
<reference evidence="3" key="1">
    <citation type="journal article" date="2019" name="Int. J. Syst. Evol. Microbiol.">
        <title>The Global Catalogue of Microorganisms (GCM) 10K type strain sequencing project: providing services to taxonomists for standard genome sequencing and annotation.</title>
        <authorList>
            <consortium name="The Broad Institute Genomics Platform"/>
            <consortium name="The Broad Institute Genome Sequencing Center for Infectious Disease"/>
            <person name="Wu L."/>
            <person name="Ma J."/>
        </authorList>
    </citation>
    <scope>NUCLEOTIDE SEQUENCE [LARGE SCALE GENOMIC DNA]</scope>
    <source>
        <strain evidence="3">JCM 19134</strain>
    </source>
</reference>
<accession>A0AAV3U2Y2</accession>
<keyword evidence="3" id="KW-1185">Reference proteome</keyword>
<dbReference type="RefSeq" id="WP_345422131.1">
    <property type="nucleotide sequence ID" value="NZ_AP031496.1"/>
</dbReference>
<organism evidence="2 3">
    <name type="scientific">Halioxenophilus aromaticivorans</name>
    <dbReference type="NCBI Taxonomy" id="1306992"/>
    <lineage>
        <taxon>Bacteria</taxon>
        <taxon>Pseudomonadati</taxon>
        <taxon>Pseudomonadota</taxon>
        <taxon>Gammaproteobacteria</taxon>
        <taxon>Alteromonadales</taxon>
        <taxon>Alteromonadaceae</taxon>
        <taxon>Halioxenophilus</taxon>
    </lineage>
</organism>
<evidence type="ECO:0000313" key="2">
    <source>
        <dbReference type="EMBL" id="GAA4944116.1"/>
    </source>
</evidence>
<dbReference type="Proteomes" id="UP001409585">
    <property type="component" value="Unassembled WGS sequence"/>
</dbReference>
<gene>
    <name evidence="2" type="ORF">GCM10025791_23770</name>
</gene>
<comment type="caution">
    <text evidence="2">The sequence shown here is derived from an EMBL/GenBank/DDBJ whole genome shotgun (WGS) entry which is preliminary data.</text>
</comment>
<evidence type="ECO:0000259" key="1">
    <source>
        <dbReference type="Pfam" id="PF20247"/>
    </source>
</evidence>
<dbReference type="InterPro" id="IPR046537">
    <property type="entry name" value="DUF6602"/>
</dbReference>
<name>A0AAV3U2Y2_9ALTE</name>
<dbReference type="AlphaFoldDB" id="A0AAV3U2Y2"/>
<dbReference type="CDD" id="cd21173">
    <property type="entry name" value="NucC-like"/>
    <property type="match status" value="1"/>
</dbReference>